<reference evidence="1 2" key="1">
    <citation type="submission" date="2019-04" db="EMBL/GenBank/DDBJ databases">
        <title>Draft genome sequences of Streptomyces avermitilis ATCC 31267.</title>
        <authorList>
            <person name="Komaki H."/>
            <person name="Tamura T."/>
            <person name="Hosoyama A."/>
        </authorList>
    </citation>
    <scope>NUCLEOTIDE SEQUENCE [LARGE SCALE GENOMIC DNA]</scope>
    <source>
        <strain evidence="1 2">ATCC 31267</strain>
    </source>
</reference>
<organism evidence="1 2">
    <name type="scientific">Streptomyces avermitilis</name>
    <dbReference type="NCBI Taxonomy" id="33903"/>
    <lineage>
        <taxon>Bacteria</taxon>
        <taxon>Bacillati</taxon>
        <taxon>Actinomycetota</taxon>
        <taxon>Actinomycetes</taxon>
        <taxon>Kitasatosporales</taxon>
        <taxon>Streptomycetaceae</taxon>
        <taxon>Streptomyces</taxon>
    </lineage>
</organism>
<dbReference type="Gene3D" id="2.120.10.30">
    <property type="entry name" value="TolB, C-terminal domain"/>
    <property type="match status" value="1"/>
</dbReference>
<dbReference type="AlphaFoldDB" id="A0A4D4N8U4"/>
<evidence type="ECO:0000313" key="2">
    <source>
        <dbReference type="Proteomes" id="UP000299211"/>
    </source>
</evidence>
<dbReference type="InterPro" id="IPR000033">
    <property type="entry name" value="LDLR_classB_rpt"/>
</dbReference>
<dbReference type="SMART" id="SM00135">
    <property type="entry name" value="LY"/>
    <property type="match status" value="1"/>
</dbReference>
<dbReference type="SUPFAM" id="SSF63825">
    <property type="entry name" value="YWTD domain"/>
    <property type="match status" value="1"/>
</dbReference>
<dbReference type="InterPro" id="IPR011042">
    <property type="entry name" value="6-blade_b-propeller_TolB-like"/>
</dbReference>
<protein>
    <recommendedName>
        <fullName evidence="3">SMP-30/Gluconolactonase/LRE-like region domain-containing protein</fullName>
    </recommendedName>
</protein>
<evidence type="ECO:0008006" key="3">
    <source>
        <dbReference type="Google" id="ProtNLM"/>
    </source>
</evidence>
<sequence>MHPPDAQRTPEILLTHLMEAIGIALDPDGGRMYVTDLAGNVYAAGLDGSNRREILVAQGNLTGIAHAVLPTGTSF</sequence>
<name>A0A4D4N8U4_STRAX</name>
<dbReference type="Proteomes" id="UP000299211">
    <property type="component" value="Unassembled WGS sequence"/>
</dbReference>
<evidence type="ECO:0000313" key="1">
    <source>
        <dbReference type="EMBL" id="GDY79617.1"/>
    </source>
</evidence>
<dbReference type="EMBL" id="BJHY01000002">
    <property type="protein sequence ID" value="GDY79617.1"/>
    <property type="molecule type" value="Genomic_DNA"/>
</dbReference>
<comment type="caution">
    <text evidence="1">The sequence shown here is derived from an EMBL/GenBank/DDBJ whole genome shotgun (WGS) entry which is preliminary data.</text>
</comment>
<proteinExistence type="predicted"/>
<gene>
    <name evidence="1" type="ORF">SAV31267_091020</name>
</gene>
<accession>A0A4D4N8U4</accession>